<dbReference type="Pfam" id="PF14516">
    <property type="entry name" value="AAA_35"/>
    <property type="match status" value="1"/>
</dbReference>
<name>A0A848HHX3_9BURK</name>
<dbReference type="Gene3D" id="3.40.50.300">
    <property type="entry name" value="P-loop containing nucleotide triphosphate hydrolases"/>
    <property type="match status" value="1"/>
</dbReference>
<evidence type="ECO:0000313" key="1">
    <source>
        <dbReference type="EMBL" id="NML60657.1"/>
    </source>
</evidence>
<protein>
    <submittedName>
        <fullName evidence="1">Uncharacterized protein</fullName>
    </submittedName>
</protein>
<dbReference type="RefSeq" id="WP_169464335.1">
    <property type="nucleotide sequence ID" value="NZ_JABBGG010000002.1"/>
</dbReference>
<dbReference type="SUPFAM" id="SSF52540">
    <property type="entry name" value="P-loop containing nucleoside triphosphate hydrolases"/>
    <property type="match status" value="1"/>
</dbReference>
<dbReference type="AlphaFoldDB" id="A0A848HHX3"/>
<proteinExistence type="predicted"/>
<keyword evidence="2" id="KW-1185">Reference proteome</keyword>
<reference evidence="1 2" key="1">
    <citation type="submission" date="2020-04" db="EMBL/GenBank/DDBJ databases">
        <title>Massilia sp. RP-1-19 isolated from soil.</title>
        <authorList>
            <person name="Dahal R.H."/>
        </authorList>
    </citation>
    <scope>NUCLEOTIDE SEQUENCE [LARGE SCALE GENOMIC DNA]</scope>
    <source>
        <strain evidence="1 2">RP-1-19</strain>
    </source>
</reference>
<dbReference type="EMBL" id="JABBGG010000002">
    <property type="protein sequence ID" value="NML60657.1"/>
    <property type="molecule type" value="Genomic_DNA"/>
</dbReference>
<accession>A0A848HHX3</accession>
<dbReference type="InterPro" id="IPR027417">
    <property type="entry name" value="P-loop_NTPase"/>
</dbReference>
<evidence type="ECO:0000313" key="2">
    <source>
        <dbReference type="Proteomes" id="UP000583752"/>
    </source>
</evidence>
<gene>
    <name evidence="1" type="ORF">HHL21_06055</name>
</gene>
<organism evidence="1 2">
    <name type="scientific">Massilia polaris</name>
    <dbReference type="NCBI Taxonomy" id="2728846"/>
    <lineage>
        <taxon>Bacteria</taxon>
        <taxon>Pseudomonadati</taxon>
        <taxon>Pseudomonadota</taxon>
        <taxon>Betaproteobacteria</taxon>
        <taxon>Burkholderiales</taxon>
        <taxon>Oxalobacteraceae</taxon>
        <taxon>Telluria group</taxon>
        <taxon>Massilia</taxon>
    </lineage>
</organism>
<comment type="caution">
    <text evidence="1">The sequence shown here is derived from an EMBL/GenBank/DDBJ whole genome shotgun (WGS) entry which is preliminary data.</text>
</comment>
<dbReference type="Proteomes" id="UP000583752">
    <property type="component" value="Unassembled WGS sequence"/>
</dbReference>
<sequence>MSVTNGPVPLHCKEYIERKFERDVRATVIKRDWVLLLGPRQHGKTSALIRIREFLIESGFRCGLADLQRMPPGLNFKQMLEWFATTVAQSMKIEVAPQLDSNELVDWLASMIAMPGAPVVILIDEASSIRDEAQRNAFFGQIRAIKGAAAAAEPESLLANVQFVFAGTFRPETLVDDLNSPFNVCVRIDTDDLDLAQVIKLTSVILSRAEAEVKDIAELIYSAVGGQPHLVQSLVSIAEDELPENRLESIKSQIAVLSSEGSEHIRSLFRTVVQDSNLEKIAATAASHGSIINDPANIDYKFMTTIGLLRRENANLVFRNALYESIARSSTQLRPDVPEEDATHVFLLPLDEAQFDFIADVELREICASSYNGAVSASNSRYFRLAIIGYGVALEAILMDWLIQKGTPAITAAISAVPAAQRPQFLGKERVANPLTWRLVNLMLVGRFLHGVRGPVDLPTSLREFRNWVHPAVIKKAYHPEAAVAPEARLCNALLSIIIRDIQA</sequence>